<reference evidence="9" key="1">
    <citation type="submission" date="2021-01" db="EMBL/GenBank/DDBJ databases">
        <authorList>
            <person name="Corre E."/>
            <person name="Pelletier E."/>
            <person name="Niang G."/>
            <person name="Scheremetjew M."/>
            <person name="Finn R."/>
            <person name="Kale V."/>
            <person name="Holt S."/>
            <person name="Cochrane G."/>
            <person name="Meng A."/>
            <person name="Brown T."/>
            <person name="Cohen L."/>
        </authorList>
    </citation>
    <scope>NUCLEOTIDE SEQUENCE</scope>
    <source>
        <strain evidence="9">RCC1130</strain>
    </source>
</reference>
<dbReference type="PROSITE" id="PS50127">
    <property type="entry name" value="UBC_2"/>
    <property type="match status" value="1"/>
</dbReference>
<evidence type="ECO:0000256" key="5">
    <source>
        <dbReference type="PROSITE-ProRule" id="PRU10133"/>
    </source>
</evidence>
<dbReference type="GO" id="GO:0140096">
    <property type="term" value="F:catalytic activity, acting on a protein"/>
    <property type="evidence" value="ECO:0007669"/>
    <property type="project" value="UniProtKB-ARBA"/>
</dbReference>
<evidence type="ECO:0000313" key="9">
    <source>
        <dbReference type="EMBL" id="CAD8536112.1"/>
    </source>
</evidence>
<accession>A0A7S0NVF4</accession>
<feature type="compositionally biased region" description="Acidic residues" evidence="7">
    <location>
        <begin position="159"/>
        <end position="173"/>
    </location>
</feature>
<dbReference type="PROSITE" id="PS00183">
    <property type="entry name" value="UBC_1"/>
    <property type="match status" value="1"/>
</dbReference>
<keyword evidence="3 6" id="KW-0833">Ubl conjugation pathway</keyword>
<keyword evidence="4 6" id="KW-0067">ATP-binding</keyword>
<dbReference type="Pfam" id="PF00179">
    <property type="entry name" value="UQ_con"/>
    <property type="match status" value="1"/>
</dbReference>
<evidence type="ECO:0000256" key="4">
    <source>
        <dbReference type="ARBA" id="ARBA00022840"/>
    </source>
</evidence>
<dbReference type="InterPro" id="IPR000608">
    <property type="entry name" value="UBC"/>
</dbReference>
<dbReference type="GO" id="GO:0005524">
    <property type="term" value="F:ATP binding"/>
    <property type="evidence" value="ECO:0007669"/>
    <property type="project" value="UniProtKB-UniRule"/>
</dbReference>
<evidence type="ECO:0000256" key="2">
    <source>
        <dbReference type="ARBA" id="ARBA00022741"/>
    </source>
</evidence>
<dbReference type="SMART" id="SM00212">
    <property type="entry name" value="UBCc"/>
    <property type="match status" value="1"/>
</dbReference>
<dbReference type="InterPro" id="IPR016135">
    <property type="entry name" value="UBQ-conjugating_enzyme/RWD"/>
</dbReference>
<evidence type="ECO:0000256" key="6">
    <source>
        <dbReference type="RuleBase" id="RU362109"/>
    </source>
</evidence>
<dbReference type="EMBL" id="HBER01022789">
    <property type="protein sequence ID" value="CAD8536112.1"/>
    <property type="molecule type" value="Transcribed_RNA"/>
</dbReference>
<dbReference type="AlphaFoldDB" id="A0A7S0NVF4"/>
<feature type="region of interest" description="Disordered" evidence="7">
    <location>
        <begin position="151"/>
        <end position="173"/>
    </location>
</feature>
<dbReference type="PANTHER" id="PTHR24068">
    <property type="entry name" value="UBIQUITIN-CONJUGATING ENZYME E2"/>
    <property type="match status" value="1"/>
</dbReference>
<evidence type="ECO:0000259" key="8">
    <source>
        <dbReference type="PROSITE" id="PS50127"/>
    </source>
</evidence>
<organism evidence="9">
    <name type="scientific">Calcidiscus leptoporus</name>
    <dbReference type="NCBI Taxonomy" id="127549"/>
    <lineage>
        <taxon>Eukaryota</taxon>
        <taxon>Haptista</taxon>
        <taxon>Haptophyta</taxon>
        <taxon>Prymnesiophyceae</taxon>
        <taxon>Coccolithales</taxon>
        <taxon>Calcidiscaceae</taxon>
        <taxon>Calcidiscus</taxon>
    </lineage>
</organism>
<keyword evidence="1" id="KW-0808">Transferase</keyword>
<evidence type="ECO:0000256" key="3">
    <source>
        <dbReference type="ARBA" id="ARBA00022786"/>
    </source>
</evidence>
<evidence type="ECO:0000256" key="1">
    <source>
        <dbReference type="ARBA" id="ARBA00022679"/>
    </source>
</evidence>
<feature type="domain" description="UBC core" evidence="8">
    <location>
        <begin position="5"/>
        <end position="153"/>
    </location>
</feature>
<gene>
    <name evidence="9" type="ORF">CLEP1334_LOCUS11392</name>
</gene>
<keyword evidence="2 6" id="KW-0547">Nucleotide-binding</keyword>
<comment type="similarity">
    <text evidence="6">Belongs to the ubiquitin-conjugating enzyme family.</text>
</comment>
<dbReference type="FunFam" id="3.10.110.10:FF:000024">
    <property type="entry name" value="Ubiquitin-conjugating enzyme 5, E2"/>
    <property type="match status" value="1"/>
</dbReference>
<feature type="active site" description="Glycyl thioester intermediate" evidence="5">
    <location>
        <position position="90"/>
    </location>
</feature>
<dbReference type="Gene3D" id="3.10.110.10">
    <property type="entry name" value="Ubiquitin Conjugating Enzyme"/>
    <property type="match status" value="1"/>
</dbReference>
<dbReference type="SUPFAM" id="SSF54495">
    <property type="entry name" value="UBC-like"/>
    <property type="match status" value="1"/>
</dbReference>
<sequence length="173" mass="19416">MPPSPPPSPTKRRDMDVMKLMMSDYQVTLEDDNPSDIYVIFHGPKESPYAGGSWKIHVELPDGYPYKSPSIGFCNRIFHPNVDEMSGSVCLDVINQTWSPMFDLLNVFDVFLPQLLLYPNAADPLNGEAAAMLLREPDRYASKIRDYVQKYGQAAPASTEDDDESMSSSDDDD</sequence>
<evidence type="ECO:0000256" key="7">
    <source>
        <dbReference type="SAM" id="MobiDB-lite"/>
    </source>
</evidence>
<dbReference type="InterPro" id="IPR023313">
    <property type="entry name" value="UBQ-conjugating_AS"/>
</dbReference>
<dbReference type="GO" id="GO:0016740">
    <property type="term" value="F:transferase activity"/>
    <property type="evidence" value="ECO:0007669"/>
    <property type="project" value="UniProtKB-KW"/>
</dbReference>
<dbReference type="CDD" id="cd23797">
    <property type="entry name" value="UBCc_UBE2H"/>
    <property type="match status" value="1"/>
</dbReference>
<name>A0A7S0NVF4_9EUKA</name>
<proteinExistence type="inferred from homology"/>
<protein>
    <recommendedName>
        <fullName evidence="8">UBC core domain-containing protein</fullName>
    </recommendedName>
</protein>